<comment type="caution">
    <text evidence="2">The sequence shown here is derived from an EMBL/GenBank/DDBJ whole genome shotgun (WGS) entry which is preliminary data.</text>
</comment>
<protein>
    <submittedName>
        <fullName evidence="2">Uncharacterized protein</fullName>
    </submittedName>
</protein>
<feature type="signal peptide" evidence="1">
    <location>
        <begin position="1"/>
        <end position="32"/>
    </location>
</feature>
<gene>
    <name evidence="2" type="ORF">HK17_14965</name>
</gene>
<evidence type="ECO:0000313" key="2">
    <source>
        <dbReference type="EMBL" id="OUI90027.1"/>
    </source>
</evidence>
<dbReference type="AlphaFoldDB" id="A0A252AKD2"/>
<dbReference type="EMBL" id="JOPA01000059">
    <property type="protein sequence ID" value="OUI90027.1"/>
    <property type="molecule type" value="Genomic_DNA"/>
</dbReference>
<dbReference type="PROSITE" id="PS51318">
    <property type="entry name" value="TAT"/>
    <property type="match status" value="1"/>
</dbReference>
<evidence type="ECO:0000256" key="1">
    <source>
        <dbReference type="SAM" id="SignalP"/>
    </source>
</evidence>
<keyword evidence="1" id="KW-0732">Signal</keyword>
<dbReference type="Proteomes" id="UP000194641">
    <property type="component" value="Unassembled WGS sequence"/>
</dbReference>
<dbReference type="RefSeq" id="WP_086660135.1">
    <property type="nucleotide sequence ID" value="NZ_JBDOBY010000002.1"/>
</dbReference>
<proteinExistence type="predicted"/>
<sequence length="142" mass="14677">MSQTTPHSPGLSRRTAVTGILTLAASASPALAISAASHDAALLQVVAAGLAAEAAHARLCAKWGSELNPPESVERQERILVDALSDSWDKAGVLHASTLAGLQAKARLALTSMCVNSAGIISPGNPEFIMWSLCRDLIEIPA</sequence>
<feature type="chain" id="PRO_5012219767" evidence="1">
    <location>
        <begin position="33"/>
        <end position="142"/>
    </location>
</feature>
<name>A0A252AKD2_9PROT</name>
<organism evidence="2 3">
    <name type="scientific">Acetobacter indonesiensis</name>
    <dbReference type="NCBI Taxonomy" id="104101"/>
    <lineage>
        <taxon>Bacteria</taxon>
        <taxon>Pseudomonadati</taxon>
        <taxon>Pseudomonadota</taxon>
        <taxon>Alphaproteobacteria</taxon>
        <taxon>Acetobacterales</taxon>
        <taxon>Acetobacteraceae</taxon>
        <taxon>Acetobacter</taxon>
    </lineage>
</organism>
<reference evidence="3" key="1">
    <citation type="submission" date="2014-06" db="EMBL/GenBank/DDBJ databases">
        <authorList>
            <person name="Winans N.J."/>
            <person name="Newell P.D."/>
            <person name="Douglas A.E."/>
        </authorList>
    </citation>
    <scope>NUCLEOTIDE SEQUENCE [LARGE SCALE GENOMIC DNA]</scope>
</reference>
<accession>A0A252AKD2</accession>
<evidence type="ECO:0000313" key="3">
    <source>
        <dbReference type="Proteomes" id="UP000194641"/>
    </source>
</evidence>
<dbReference type="InterPro" id="IPR006311">
    <property type="entry name" value="TAT_signal"/>
</dbReference>